<feature type="repeat" description="Solcar" evidence="14">
    <location>
        <begin position="326"/>
        <end position="415"/>
    </location>
</feature>
<dbReference type="STRING" id="5888.A0BX73"/>
<evidence type="ECO:0000256" key="14">
    <source>
        <dbReference type="PROSITE-ProRule" id="PRU00282"/>
    </source>
</evidence>
<dbReference type="Pfam" id="PF00153">
    <property type="entry name" value="Mito_carr"/>
    <property type="match status" value="3"/>
</dbReference>
<proteinExistence type="inferred from homology"/>
<reference evidence="17 18" key="1">
    <citation type="journal article" date="2006" name="Nature">
        <title>Global trends of whole-genome duplications revealed by the ciliate Paramecium tetraurelia.</title>
        <authorList>
            <consortium name="Genoscope"/>
            <person name="Aury J.-M."/>
            <person name="Jaillon O."/>
            <person name="Duret L."/>
            <person name="Noel B."/>
            <person name="Jubin C."/>
            <person name="Porcel B.M."/>
            <person name="Segurens B."/>
            <person name="Daubin V."/>
            <person name="Anthouard V."/>
            <person name="Aiach N."/>
            <person name="Arnaiz O."/>
            <person name="Billaut A."/>
            <person name="Beisson J."/>
            <person name="Blanc I."/>
            <person name="Bouhouche K."/>
            <person name="Camara F."/>
            <person name="Duharcourt S."/>
            <person name="Guigo R."/>
            <person name="Gogendeau D."/>
            <person name="Katinka M."/>
            <person name="Keller A.-M."/>
            <person name="Kissmehl R."/>
            <person name="Klotz C."/>
            <person name="Koll F."/>
            <person name="Le Moue A."/>
            <person name="Lepere C."/>
            <person name="Malinsky S."/>
            <person name="Nowacki M."/>
            <person name="Nowak J.K."/>
            <person name="Plattner H."/>
            <person name="Poulain J."/>
            <person name="Ruiz F."/>
            <person name="Serrano V."/>
            <person name="Zagulski M."/>
            <person name="Dessen P."/>
            <person name="Betermier M."/>
            <person name="Weissenbach J."/>
            <person name="Scarpelli C."/>
            <person name="Schachter V."/>
            <person name="Sperling L."/>
            <person name="Meyer E."/>
            <person name="Cohen J."/>
            <person name="Wincker P."/>
        </authorList>
    </citation>
    <scope>NUCLEOTIDE SEQUENCE [LARGE SCALE GENOMIC DNA]</scope>
    <source>
        <strain evidence="17 18">Stock d4-2</strain>
    </source>
</reference>
<evidence type="ECO:0000256" key="10">
    <source>
        <dbReference type="ARBA" id="ARBA00023128"/>
    </source>
</evidence>
<dbReference type="InterPro" id="IPR002113">
    <property type="entry name" value="ADT_euk_type"/>
</dbReference>
<dbReference type="AlphaFoldDB" id="A0BX73"/>
<evidence type="ECO:0000256" key="8">
    <source>
        <dbReference type="ARBA" id="ARBA00022792"/>
    </source>
</evidence>
<dbReference type="Proteomes" id="UP000000600">
    <property type="component" value="Unassembled WGS sequence"/>
</dbReference>
<keyword evidence="8" id="KW-0999">Mitochondrion inner membrane</keyword>
<evidence type="ECO:0000256" key="4">
    <source>
        <dbReference type="ARBA" id="ARBA00022448"/>
    </source>
</evidence>
<dbReference type="RefSeq" id="XP_001430538.1">
    <property type="nucleotide sequence ID" value="XM_001430501.2"/>
</dbReference>
<comment type="similarity">
    <text evidence="2 15">Belongs to the mitochondrial carrier (TC 2.A.29) family.</text>
</comment>
<evidence type="ECO:0000256" key="16">
    <source>
        <dbReference type="SAM" id="Phobius"/>
    </source>
</evidence>
<keyword evidence="6 14" id="KW-0812">Transmembrane</keyword>
<dbReference type="FunCoup" id="A0BX73">
    <property type="interactions" value="428"/>
</dbReference>
<dbReference type="SUPFAM" id="SSF103506">
    <property type="entry name" value="Mitochondrial carrier"/>
    <property type="match status" value="1"/>
</dbReference>
<evidence type="ECO:0000256" key="5">
    <source>
        <dbReference type="ARBA" id="ARBA00022449"/>
    </source>
</evidence>
<evidence type="ECO:0000256" key="9">
    <source>
        <dbReference type="ARBA" id="ARBA00022989"/>
    </source>
</evidence>
<comment type="subunit">
    <text evidence="3">Monomer.</text>
</comment>
<feature type="repeat" description="Solcar" evidence="14">
    <location>
        <begin position="427"/>
        <end position="510"/>
    </location>
</feature>
<evidence type="ECO:0008006" key="19">
    <source>
        <dbReference type="Google" id="ProtNLM"/>
    </source>
</evidence>
<feature type="transmembrane region" description="Helical" evidence="16">
    <location>
        <begin position="325"/>
        <end position="347"/>
    </location>
</feature>
<dbReference type="eggNOG" id="KOG0749">
    <property type="taxonomic scope" value="Eukaryota"/>
</dbReference>
<evidence type="ECO:0000256" key="2">
    <source>
        <dbReference type="ARBA" id="ARBA00006375"/>
    </source>
</evidence>
<protein>
    <recommendedName>
        <fullName evidence="19">ADP,ATP carrier protein</fullName>
    </recommendedName>
</protein>
<keyword evidence="18" id="KW-1185">Reference proteome</keyword>
<keyword evidence="11 14" id="KW-0472">Membrane</keyword>
<dbReference type="InterPro" id="IPR002067">
    <property type="entry name" value="MCP"/>
</dbReference>
<evidence type="ECO:0000256" key="6">
    <source>
        <dbReference type="ARBA" id="ARBA00022692"/>
    </source>
</evidence>
<dbReference type="Gene3D" id="1.50.40.10">
    <property type="entry name" value="Mitochondrial carrier domain"/>
    <property type="match status" value="1"/>
</dbReference>
<accession>A0BX73</accession>
<evidence type="ECO:0000313" key="18">
    <source>
        <dbReference type="Proteomes" id="UP000000600"/>
    </source>
</evidence>
<evidence type="ECO:0000256" key="3">
    <source>
        <dbReference type="ARBA" id="ARBA00011245"/>
    </source>
</evidence>
<evidence type="ECO:0000313" key="17">
    <source>
        <dbReference type="EMBL" id="CAK63140.1"/>
    </source>
</evidence>
<name>A0BX73_PARTE</name>
<feature type="transmembrane region" description="Helical" evidence="16">
    <location>
        <begin position="386"/>
        <end position="405"/>
    </location>
</feature>
<dbReference type="InterPro" id="IPR018108">
    <property type="entry name" value="MCP_transmembrane"/>
</dbReference>
<sequence>MLGTLVVSQPQYEVEKPKYFKFQKLAQQSISLISKFIVIQIVLFSVHQSLLQNKFVITSLQNIQIKHNKLYQHALILMIKETIMNKIMLNNQNKSQLSQKLKINPFVNSIQKPLNCKFQIRLINKKEHVIYLNEKTQIKLQAFIRKKINSIEILKGVQCEEKNVMAKLISMNVRENKRNQLLKKVLIKQIKSGVIKIRKLMNTQICSKISKRFIFILQMADFIRDFMIGGVSAAVSKTAVAPIERVKLLLQTQDANKKIQEGGAKKYNGIVDCFIRVPKEEGLSALWRGNLANVIRYFPTQALNFAFKDAYKKLLCPFDPKKERFLFFLGNMASGGAAGATSLMVVYPLDFARTRLAADIGKKSERQFTGLSDCLSKVYKSDGFIGLYRGFGVSVLGIVVYRGVYFGTYDTAKGTIFKNPMMNNIIAKFIVAQFITGTAGVISYPLDTIRRRMMMQSGRADILYKNTLDCAVKIAKNEGTKAFFKGALSNFFRGIGASLVLVLYDEIQQFVAPGSKSSGGE</sequence>
<dbReference type="GO" id="GO:0140021">
    <property type="term" value="P:mitochondrial ADP transmembrane transport"/>
    <property type="evidence" value="ECO:0007669"/>
    <property type="project" value="InterPro"/>
</dbReference>
<evidence type="ECO:0000256" key="13">
    <source>
        <dbReference type="ARBA" id="ARBA00045250"/>
    </source>
</evidence>
<dbReference type="PROSITE" id="PS50920">
    <property type="entry name" value="SOLCAR"/>
    <property type="match status" value="3"/>
</dbReference>
<evidence type="ECO:0000256" key="15">
    <source>
        <dbReference type="RuleBase" id="RU000488"/>
    </source>
</evidence>
<dbReference type="EMBL" id="CT868024">
    <property type="protein sequence ID" value="CAK63140.1"/>
    <property type="molecule type" value="Genomic_DNA"/>
</dbReference>
<comment type="function">
    <text evidence="13">ADP:ATP antiporter that mediates import of ADP into the mitochondrial matrix for ATP synthesis, and export of ATP out to fuel the cell. Cycles between the cytoplasmic-open state (c-state) and the matrix-open state (m-state): operates by the alternating access mechanism with a single substrate-binding site intermittently exposed to either the cytosolic (c-state) or matrix (m-state) side of the inner mitochondrial membrane.</text>
</comment>
<dbReference type="OrthoDB" id="44467at2759"/>
<dbReference type="KEGG" id="ptm:GSPATT00032993001"/>
<keyword evidence="9 16" id="KW-1133">Transmembrane helix</keyword>
<dbReference type="GO" id="GO:0005743">
    <property type="term" value="C:mitochondrial inner membrane"/>
    <property type="evidence" value="ECO:0007669"/>
    <property type="project" value="UniProtKB-SubCell"/>
</dbReference>
<dbReference type="GO" id="GO:1990544">
    <property type="term" value="P:mitochondrial ATP transmembrane transport"/>
    <property type="evidence" value="ECO:0007669"/>
    <property type="project" value="InterPro"/>
</dbReference>
<evidence type="ECO:0000256" key="7">
    <source>
        <dbReference type="ARBA" id="ARBA00022737"/>
    </source>
</evidence>
<dbReference type="PANTHER" id="PTHR45635">
    <property type="entry name" value="ADP,ATP CARRIER PROTEIN 1-RELATED-RELATED"/>
    <property type="match status" value="1"/>
</dbReference>
<dbReference type="FunFam" id="1.50.40.10:FF:000002">
    <property type="entry name" value="Putative ADP/ATP translocase 2-like"/>
    <property type="match status" value="1"/>
</dbReference>
<dbReference type="InParanoid" id="A0BX73"/>
<feature type="repeat" description="Solcar" evidence="14">
    <location>
        <begin position="220"/>
        <end position="314"/>
    </location>
</feature>
<keyword evidence="5" id="KW-0050">Antiport</keyword>
<dbReference type="HOGENOM" id="CLU_523255_0_0_1"/>
<dbReference type="GeneID" id="5016322"/>
<dbReference type="PANTHER" id="PTHR45635:SF14">
    <property type="entry name" value="ADP_ATP TRANSLOCASE"/>
    <property type="match status" value="1"/>
</dbReference>
<gene>
    <name evidence="17" type="ORF">GSPATT00032993001</name>
</gene>
<dbReference type="InterPro" id="IPR023395">
    <property type="entry name" value="MCP_dom_sf"/>
</dbReference>
<feature type="transmembrane region" description="Helical" evidence="16">
    <location>
        <begin position="425"/>
        <end position="446"/>
    </location>
</feature>
<keyword evidence="10" id="KW-0496">Mitochondrion</keyword>
<keyword evidence="7" id="KW-0677">Repeat</keyword>
<comment type="catalytic activity">
    <reaction evidence="12">
        <text>ADP(in) + ATP(out) = ADP(out) + ATP(in)</text>
        <dbReference type="Rhea" id="RHEA:34999"/>
        <dbReference type="ChEBI" id="CHEBI:30616"/>
        <dbReference type="ChEBI" id="CHEBI:456216"/>
    </reaction>
    <physiologicalReaction direction="left-to-right" evidence="12">
        <dbReference type="Rhea" id="RHEA:35000"/>
    </physiologicalReaction>
</comment>
<comment type="subcellular location">
    <subcellularLocation>
        <location evidence="1">Mitochondrion inner membrane</location>
        <topology evidence="1">Multi-pass membrane protein</topology>
    </subcellularLocation>
</comment>
<organism evidence="17 18">
    <name type="scientific">Paramecium tetraurelia</name>
    <dbReference type="NCBI Taxonomy" id="5888"/>
    <lineage>
        <taxon>Eukaryota</taxon>
        <taxon>Sar</taxon>
        <taxon>Alveolata</taxon>
        <taxon>Ciliophora</taxon>
        <taxon>Intramacronucleata</taxon>
        <taxon>Oligohymenophorea</taxon>
        <taxon>Peniculida</taxon>
        <taxon>Parameciidae</taxon>
        <taxon>Paramecium</taxon>
    </lineage>
</organism>
<dbReference type="PRINTS" id="PR00926">
    <property type="entry name" value="MITOCARRIER"/>
</dbReference>
<keyword evidence="4 15" id="KW-0813">Transport</keyword>
<evidence type="ECO:0000256" key="1">
    <source>
        <dbReference type="ARBA" id="ARBA00004448"/>
    </source>
</evidence>
<evidence type="ECO:0000256" key="12">
    <source>
        <dbReference type="ARBA" id="ARBA00024143"/>
    </source>
</evidence>
<dbReference type="PRINTS" id="PR00927">
    <property type="entry name" value="ADPTRNSLCASE"/>
</dbReference>
<dbReference type="GO" id="GO:0005471">
    <property type="term" value="F:ATP:ADP antiporter activity"/>
    <property type="evidence" value="ECO:0007669"/>
    <property type="project" value="InterPro"/>
</dbReference>
<evidence type="ECO:0000256" key="11">
    <source>
        <dbReference type="ARBA" id="ARBA00023136"/>
    </source>
</evidence>